<dbReference type="GO" id="GO:0051256">
    <property type="term" value="P:mitotic spindle midzone assembly"/>
    <property type="evidence" value="ECO:0007669"/>
    <property type="project" value="TreeGrafter"/>
</dbReference>
<dbReference type="Gene3D" id="1.20.58.1520">
    <property type="match status" value="1"/>
</dbReference>
<dbReference type="PANTHER" id="PTHR19321">
    <property type="entry name" value="PROTEIN REGULATOR OF CYTOKINESIS 1 PRC1-RELATED"/>
    <property type="match status" value="1"/>
</dbReference>
<dbReference type="Pfam" id="PF03999">
    <property type="entry name" value="MAP65_ASE1"/>
    <property type="match status" value="1"/>
</dbReference>
<organism evidence="3 4">
    <name type="scientific">Aulographum hederae CBS 113979</name>
    <dbReference type="NCBI Taxonomy" id="1176131"/>
    <lineage>
        <taxon>Eukaryota</taxon>
        <taxon>Fungi</taxon>
        <taxon>Dikarya</taxon>
        <taxon>Ascomycota</taxon>
        <taxon>Pezizomycotina</taxon>
        <taxon>Dothideomycetes</taxon>
        <taxon>Pleosporomycetidae</taxon>
        <taxon>Aulographales</taxon>
        <taxon>Aulographaceae</taxon>
    </lineage>
</organism>
<dbReference type="OrthoDB" id="642895at2759"/>
<accession>A0A6G1GKG5</accession>
<dbReference type="GO" id="GO:0008017">
    <property type="term" value="F:microtubule binding"/>
    <property type="evidence" value="ECO:0007669"/>
    <property type="project" value="InterPro"/>
</dbReference>
<evidence type="ECO:0000313" key="4">
    <source>
        <dbReference type="Proteomes" id="UP000800041"/>
    </source>
</evidence>
<gene>
    <name evidence="3" type="ORF">K402DRAFT_398686</name>
</gene>
<feature type="compositionally biased region" description="Basic and acidic residues" evidence="2">
    <location>
        <begin position="608"/>
        <end position="622"/>
    </location>
</feature>
<name>A0A6G1GKG5_9PEZI</name>
<feature type="compositionally biased region" description="Polar residues" evidence="2">
    <location>
        <begin position="726"/>
        <end position="736"/>
    </location>
</feature>
<evidence type="ECO:0000256" key="1">
    <source>
        <dbReference type="SAM" id="Coils"/>
    </source>
</evidence>
<evidence type="ECO:0000313" key="3">
    <source>
        <dbReference type="EMBL" id="KAF1981247.1"/>
    </source>
</evidence>
<proteinExistence type="predicted"/>
<sequence length="818" mass="92302">MDTSYLTQQVVTIIGQLHGFFDEIGVPSHERDKRESELFTALSETLNNQLKLVANEKHDLTEEAKHLIKTIRQMEASLDDAKHTHAYEVEAEDMKITYPLLDCIQGLKEKYNVVSKLHRERFEQVKKLVQALESYASHLEPAFLQIKLPPTSPNASIPPNFDLSPTYVESLDNEFTRVYDEYERRKAFVKSIGQEMVTLWAELGTAQAQTDSQVVELATTAPEQLGLHSSDLNRLKARRDKLVDEKRGRERRLKDVRGTIEDLWNRLGIEEPERKQFLSRHRGVGMSVLNDFESELDRLNELKRQNLHLFVEDARCRLQELWDSLYFSEEEMLDFTPAFSDVYSDALLSAHEAEIERLEALKEQRAPTLAMIDKHRSLIKDRSDLAASSQDASRLMLRGQKGEKRDPTRLLREEKMRKRIAKDLPKIEADLRKVLEAWEDEYGRPFLVHGERYLDELEANSRTAPPPRSKTPNALQSQPMRVQSAKVTASSQKGTVRGPPPRSKTPTAGFGTVSRNQAPSSVSTFSKSTIGRGSPSKIPARAPLSNLQHGGNSPERKGRSVMREDGMLGTSTMRPMMPPPPKMQNLFNTPTPSSVHGDADQRSASIVRHVDPEDVYDDRTESRMGQYSHSYQQHPRMNPQGYSTIRGNPYAQQQQQEQDHPQYAYNNERYRSAEPASSHYADHAERNPYSMSTSKSGSSLAGSRQISATSSTGTAATAQTGVTNTSGSENWETYTEGSDEPEQDATDAYYAKVRMAESRSRTKRATPEDGYDARTLEAPKRPRGIPGVGEMRVEVNGAGARVISGSECGWTDDLEETY</sequence>
<feature type="compositionally biased region" description="Low complexity" evidence="2">
    <location>
        <begin position="690"/>
        <end position="725"/>
    </location>
</feature>
<dbReference type="Proteomes" id="UP000800041">
    <property type="component" value="Unassembled WGS sequence"/>
</dbReference>
<evidence type="ECO:0008006" key="5">
    <source>
        <dbReference type="Google" id="ProtNLM"/>
    </source>
</evidence>
<feature type="compositionally biased region" description="Polar residues" evidence="2">
    <location>
        <begin position="585"/>
        <end position="594"/>
    </location>
</feature>
<feature type="coiled-coil region" evidence="1">
    <location>
        <begin position="43"/>
        <end position="84"/>
    </location>
</feature>
<feature type="region of interest" description="Disordered" evidence="2">
    <location>
        <begin position="459"/>
        <end position="659"/>
    </location>
</feature>
<protein>
    <recommendedName>
        <fullName evidence="5">Microtubule associated protein</fullName>
    </recommendedName>
</protein>
<reference evidence="3" key="1">
    <citation type="journal article" date="2020" name="Stud. Mycol.">
        <title>101 Dothideomycetes genomes: a test case for predicting lifestyles and emergence of pathogens.</title>
        <authorList>
            <person name="Haridas S."/>
            <person name="Albert R."/>
            <person name="Binder M."/>
            <person name="Bloem J."/>
            <person name="Labutti K."/>
            <person name="Salamov A."/>
            <person name="Andreopoulos B."/>
            <person name="Baker S."/>
            <person name="Barry K."/>
            <person name="Bills G."/>
            <person name="Bluhm B."/>
            <person name="Cannon C."/>
            <person name="Castanera R."/>
            <person name="Culley D."/>
            <person name="Daum C."/>
            <person name="Ezra D."/>
            <person name="Gonzalez J."/>
            <person name="Henrissat B."/>
            <person name="Kuo A."/>
            <person name="Liang C."/>
            <person name="Lipzen A."/>
            <person name="Lutzoni F."/>
            <person name="Magnuson J."/>
            <person name="Mondo S."/>
            <person name="Nolan M."/>
            <person name="Ohm R."/>
            <person name="Pangilinan J."/>
            <person name="Park H.-J."/>
            <person name="Ramirez L."/>
            <person name="Alfaro M."/>
            <person name="Sun H."/>
            <person name="Tritt A."/>
            <person name="Yoshinaga Y."/>
            <person name="Zwiers L.-H."/>
            <person name="Turgeon B."/>
            <person name="Goodwin S."/>
            <person name="Spatafora J."/>
            <person name="Crous P."/>
            <person name="Grigoriev I."/>
        </authorList>
    </citation>
    <scope>NUCLEOTIDE SEQUENCE</scope>
    <source>
        <strain evidence="3">CBS 113979</strain>
    </source>
</reference>
<dbReference type="PANTHER" id="PTHR19321:SF41">
    <property type="entry name" value="FASCETTO-RELATED"/>
    <property type="match status" value="1"/>
</dbReference>
<dbReference type="InterPro" id="IPR007145">
    <property type="entry name" value="MAP65_Ase1_PRC1"/>
</dbReference>
<dbReference type="EMBL" id="ML977203">
    <property type="protein sequence ID" value="KAF1981247.1"/>
    <property type="molecule type" value="Genomic_DNA"/>
</dbReference>
<feature type="compositionally biased region" description="Polar residues" evidence="2">
    <location>
        <begin position="513"/>
        <end position="531"/>
    </location>
</feature>
<dbReference type="GO" id="GO:1990023">
    <property type="term" value="C:mitotic spindle midzone"/>
    <property type="evidence" value="ECO:0007669"/>
    <property type="project" value="TreeGrafter"/>
</dbReference>
<dbReference type="GO" id="GO:0005737">
    <property type="term" value="C:cytoplasm"/>
    <property type="evidence" value="ECO:0007669"/>
    <property type="project" value="TreeGrafter"/>
</dbReference>
<feature type="region of interest" description="Disordered" evidence="2">
    <location>
        <begin position="686"/>
        <end position="788"/>
    </location>
</feature>
<keyword evidence="1" id="KW-0175">Coiled coil</keyword>
<feature type="compositionally biased region" description="Basic and acidic residues" evidence="2">
    <location>
        <begin position="554"/>
        <end position="566"/>
    </location>
</feature>
<evidence type="ECO:0000256" key="2">
    <source>
        <dbReference type="SAM" id="MobiDB-lite"/>
    </source>
</evidence>
<keyword evidence="4" id="KW-1185">Reference proteome</keyword>
<feature type="compositionally biased region" description="Basic and acidic residues" evidence="2">
    <location>
        <begin position="754"/>
        <end position="780"/>
    </location>
</feature>
<feature type="compositionally biased region" description="Polar residues" evidence="2">
    <location>
        <begin position="623"/>
        <end position="646"/>
    </location>
</feature>
<dbReference type="AlphaFoldDB" id="A0A6G1GKG5"/>
<feature type="compositionally biased region" description="Polar residues" evidence="2">
    <location>
        <begin position="470"/>
        <end position="494"/>
    </location>
</feature>